<dbReference type="GO" id="GO:0000139">
    <property type="term" value="C:Golgi membrane"/>
    <property type="evidence" value="ECO:0007669"/>
    <property type="project" value="UniProtKB-SubCell"/>
</dbReference>
<proteinExistence type="inferred from homology"/>
<gene>
    <name evidence="12" type="ORF">QYM36_000625</name>
</gene>
<evidence type="ECO:0000256" key="8">
    <source>
        <dbReference type="ARBA" id="ARBA00023034"/>
    </source>
</evidence>
<evidence type="ECO:0000256" key="2">
    <source>
        <dbReference type="ARBA" id="ARBA00008661"/>
    </source>
</evidence>
<sequence>MNFRRKRIALGVFLLLTWLCFWFSYKIFRNLLYEDYPLTDPDLVNITIAKDSVCQSGTKFAIAIHSAINNTALRQGIRETWGNSSHHGIPVVFIVGLNDNKDVHDLISLEHSTHGDLVVGDFVDTYRNLTWKHVISLKWFITYCPSANFLFKFDDDIFVQPKKLVSYIESIENKFEKPNILCDTVHSAEVHRNKKSKWYVSRKQYRRKFYPTYCNGYAIIYPRNAVNLLLHTSKETQFFWIDDVFFTGLLAAKSNIPRFTEPIFIAPSHAFNLTKINETRLDSNATEIFNKRPVGPTQVREASVLYRLWEIVNNDQI</sequence>
<keyword evidence="5 11" id="KW-0812">Transmembrane</keyword>
<comment type="subcellular location">
    <subcellularLocation>
        <location evidence="1 11">Golgi apparatus membrane</location>
        <topology evidence="1 11">Single-pass type II membrane protein</topology>
    </subcellularLocation>
</comment>
<keyword evidence="13" id="KW-1185">Reference proteome</keyword>
<keyword evidence="9 11" id="KW-0472">Membrane</keyword>
<protein>
    <recommendedName>
        <fullName evidence="11">Hexosyltransferase</fullName>
        <ecNumber evidence="11">2.4.1.-</ecNumber>
    </recommendedName>
</protein>
<dbReference type="Proteomes" id="UP001187531">
    <property type="component" value="Unassembled WGS sequence"/>
</dbReference>
<evidence type="ECO:0000313" key="12">
    <source>
        <dbReference type="EMBL" id="KAK2726232.1"/>
    </source>
</evidence>
<dbReference type="PANTHER" id="PTHR11214">
    <property type="entry name" value="BETA-1,3-N-ACETYLGLUCOSAMINYLTRANSFERASE"/>
    <property type="match status" value="1"/>
</dbReference>
<evidence type="ECO:0000256" key="4">
    <source>
        <dbReference type="ARBA" id="ARBA00022679"/>
    </source>
</evidence>
<dbReference type="InterPro" id="IPR002659">
    <property type="entry name" value="Glyco_trans_31"/>
</dbReference>
<feature type="transmembrane region" description="Helical" evidence="11">
    <location>
        <begin position="7"/>
        <end position="25"/>
    </location>
</feature>
<evidence type="ECO:0000256" key="7">
    <source>
        <dbReference type="ARBA" id="ARBA00022989"/>
    </source>
</evidence>
<keyword evidence="6 11" id="KW-0735">Signal-anchor</keyword>
<dbReference type="PANTHER" id="PTHR11214:SF376">
    <property type="entry name" value="HEXOSYLTRANSFERASE"/>
    <property type="match status" value="1"/>
</dbReference>
<evidence type="ECO:0000256" key="10">
    <source>
        <dbReference type="ARBA" id="ARBA00023180"/>
    </source>
</evidence>
<dbReference type="EMBL" id="JAVRJZ010000002">
    <property type="protein sequence ID" value="KAK2726232.1"/>
    <property type="molecule type" value="Genomic_DNA"/>
</dbReference>
<dbReference type="GO" id="GO:0006493">
    <property type="term" value="P:protein O-linked glycosylation"/>
    <property type="evidence" value="ECO:0007669"/>
    <property type="project" value="TreeGrafter"/>
</dbReference>
<keyword evidence="3 11" id="KW-0328">Glycosyltransferase</keyword>
<comment type="similarity">
    <text evidence="2 11">Belongs to the glycosyltransferase 31 family.</text>
</comment>
<organism evidence="12 13">
    <name type="scientific">Artemia franciscana</name>
    <name type="common">Brine shrimp</name>
    <name type="synonym">Artemia sanfranciscana</name>
    <dbReference type="NCBI Taxonomy" id="6661"/>
    <lineage>
        <taxon>Eukaryota</taxon>
        <taxon>Metazoa</taxon>
        <taxon>Ecdysozoa</taxon>
        <taxon>Arthropoda</taxon>
        <taxon>Crustacea</taxon>
        <taxon>Branchiopoda</taxon>
        <taxon>Anostraca</taxon>
        <taxon>Artemiidae</taxon>
        <taxon>Artemia</taxon>
    </lineage>
</organism>
<name>A0AA88IR65_ARTSF</name>
<comment type="caution">
    <text evidence="12">The sequence shown here is derived from an EMBL/GenBank/DDBJ whole genome shotgun (WGS) entry which is preliminary data.</text>
</comment>
<keyword evidence="7 11" id="KW-1133">Transmembrane helix</keyword>
<reference evidence="12" key="1">
    <citation type="submission" date="2023-07" db="EMBL/GenBank/DDBJ databases">
        <title>Chromosome-level genome assembly of Artemia franciscana.</title>
        <authorList>
            <person name="Jo E."/>
        </authorList>
    </citation>
    <scope>NUCLEOTIDE SEQUENCE</scope>
    <source>
        <tissue evidence="12">Whole body</tissue>
    </source>
</reference>
<keyword evidence="8 11" id="KW-0333">Golgi apparatus</keyword>
<evidence type="ECO:0000313" key="13">
    <source>
        <dbReference type="Proteomes" id="UP001187531"/>
    </source>
</evidence>
<dbReference type="AlphaFoldDB" id="A0AA88IR65"/>
<evidence type="ECO:0000256" key="11">
    <source>
        <dbReference type="RuleBase" id="RU363063"/>
    </source>
</evidence>
<accession>A0AA88IR65</accession>
<keyword evidence="10" id="KW-0325">Glycoprotein</keyword>
<keyword evidence="4" id="KW-0808">Transferase</keyword>
<dbReference type="EC" id="2.4.1.-" evidence="11"/>
<evidence type="ECO:0000256" key="5">
    <source>
        <dbReference type="ARBA" id="ARBA00022692"/>
    </source>
</evidence>
<dbReference type="Pfam" id="PF01762">
    <property type="entry name" value="Galactosyl_T"/>
    <property type="match status" value="1"/>
</dbReference>
<evidence type="ECO:0000256" key="1">
    <source>
        <dbReference type="ARBA" id="ARBA00004323"/>
    </source>
</evidence>
<dbReference type="FunFam" id="3.90.550.50:FF:000001">
    <property type="entry name" value="Hexosyltransferase"/>
    <property type="match status" value="1"/>
</dbReference>
<evidence type="ECO:0000256" key="9">
    <source>
        <dbReference type="ARBA" id="ARBA00023136"/>
    </source>
</evidence>
<dbReference type="GO" id="GO:0016758">
    <property type="term" value="F:hexosyltransferase activity"/>
    <property type="evidence" value="ECO:0007669"/>
    <property type="project" value="InterPro"/>
</dbReference>
<dbReference type="Gene3D" id="3.90.550.50">
    <property type="match status" value="1"/>
</dbReference>
<evidence type="ECO:0000256" key="6">
    <source>
        <dbReference type="ARBA" id="ARBA00022968"/>
    </source>
</evidence>
<evidence type="ECO:0000256" key="3">
    <source>
        <dbReference type="ARBA" id="ARBA00022676"/>
    </source>
</evidence>